<keyword evidence="3 4" id="KW-0413">Isomerase</keyword>
<sequence length="259" mass="30089">MSCSILRRNIACIIAYDGSKFYGFARQNRKDTDIVTVVEFFENALRNIGISTYIIGSGRTDRGVHATYQVINFHANLYMSLSKMRKLLNDRLYPFVLIKQIYEVGYTFHARFDAKARFYKYIFTKEDILPFYTNYIARLDYGDVNLLKLALLQFMGEHDFTLFKKSGSYTKHCVREIIKANIFPAKIHNISCLVAHIGANGFLRSQVRLILQACIYVSLNKIRLRDIINQISNNMDLQDRRCVRKLVPACGLYLTKVIY</sequence>
<evidence type="ECO:0000256" key="2">
    <source>
        <dbReference type="ARBA" id="ARBA00022694"/>
    </source>
</evidence>
<proteinExistence type="inferred from homology"/>
<feature type="binding site" evidence="4 6">
    <location>
        <position position="119"/>
    </location>
    <ligand>
        <name>substrate</name>
    </ligand>
</feature>
<name>A0A377PUG7_9HELI</name>
<feature type="active site" description="Nucleophile" evidence="4 5">
    <location>
        <position position="61"/>
    </location>
</feature>
<dbReference type="InterPro" id="IPR020095">
    <property type="entry name" value="PsdUridine_synth_TruA_C"/>
</dbReference>
<accession>A0A377PUG7</accession>
<dbReference type="GO" id="GO:0031119">
    <property type="term" value="P:tRNA pseudouridine synthesis"/>
    <property type="evidence" value="ECO:0007669"/>
    <property type="project" value="UniProtKB-UniRule"/>
</dbReference>
<evidence type="ECO:0000259" key="8">
    <source>
        <dbReference type="Pfam" id="PF01416"/>
    </source>
</evidence>
<feature type="domain" description="Pseudouridine synthase I TruA alpha/beta" evidence="8">
    <location>
        <begin position="152"/>
        <end position="259"/>
    </location>
</feature>
<dbReference type="SUPFAM" id="SSF55120">
    <property type="entry name" value="Pseudouridine synthase"/>
    <property type="match status" value="1"/>
</dbReference>
<dbReference type="STRING" id="216.LS73_01945"/>
<dbReference type="Gene3D" id="3.30.70.660">
    <property type="entry name" value="Pseudouridine synthase I, catalytic domain, C-terminal subdomain"/>
    <property type="match status" value="1"/>
</dbReference>
<reference evidence="10 11" key="1">
    <citation type="journal article" date="2014" name="Genome Announc.">
        <title>Draft genome sequences of eight enterohepatic helicobacter species isolated from both laboratory and wild rodents.</title>
        <authorList>
            <person name="Sheh A."/>
            <person name="Shen Z."/>
            <person name="Fox J.G."/>
        </authorList>
    </citation>
    <scope>NUCLEOTIDE SEQUENCE [LARGE SCALE GENOMIC DNA]</scope>
    <source>
        <strain evidence="10 11">ST1</strain>
    </source>
</reference>
<evidence type="ECO:0000313" key="9">
    <source>
        <dbReference type="EMBL" id="STQ86516.1"/>
    </source>
</evidence>
<dbReference type="EC" id="5.4.99.12" evidence="4"/>
<comment type="catalytic activity">
    <reaction evidence="4 7">
        <text>uridine(38/39/40) in tRNA = pseudouridine(38/39/40) in tRNA</text>
        <dbReference type="Rhea" id="RHEA:22376"/>
        <dbReference type="Rhea" id="RHEA-COMP:10085"/>
        <dbReference type="Rhea" id="RHEA-COMP:10087"/>
        <dbReference type="ChEBI" id="CHEBI:65314"/>
        <dbReference type="ChEBI" id="CHEBI:65315"/>
        <dbReference type="EC" id="5.4.99.12"/>
    </reaction>
</comment>
<dbReference type="OrthoDB" id="9811823at2"/>
<evidence type="ECO:0000256" key="6">
    <source>
        <dbReference type="PIRSR" id="PIRSR001430-2"/>
    </source>
</evidence>
<comment type="subunit">
    <text evidence="4">Homodimer.</text>
</comment>
<dbReference type="HAMAP" id="MF_00171">
    <property type="entry name" value="TruA"/>
    <property type="match status" value="1"/>
</dbReference>
<dbReference type="Proteomes" id="UP000029922">
    <property type="component" value="Unassembled WGS sequence"/>
</dbReference>
<dbReference type="AlphaFoldDB" id="A0A377PUG7"/>
<dbReference type="Pfam" id="PF01416">
    <property type="entry name" value="PseudoU_synth_1"/>
    <property type="match status" value="2"/>
</dbReference>
<dbReference type="PIRSF" id="PIRSF001430">
    <property type="entry name" value="tRNA_psdUrid_synth"/>
    <property type="match status" value="1"/>
</dbReference>
<dbReference type="InterPro" id="IPR020097">
    <property type="entry name" value="PsdUridine_synth_TruA_a/b_dom"/>
</dbReference>
<dbReference type="InterPro" id="IPR020103">
    <property type="entry name" value="PsdUridine_synth_cat_dom_sf"/>
</dbReference>
<feature type="domain" description="Pseudouridine synthase I TruA alpha/beta" evidence="8">
    <location>
        <begin position="14"/>
        <end position="113"/>
    </location>
</feature>
<protein>
    <recommendedName>
        <fullName evidence="4">tRNA pseudouridine synthase A</fullName>
        <ecNumber evidence="4">5.4.99.12</ecNumber>
    </recommendedName>
    <alternativeName>
        <fullName evidence="4">tRNA pseudouridine(38-40) synthase</fullName>
    </alternativeName>
    <alternativeName>
        <fullName evidence="4">tRNA pseudouridylate synthase I</fullName>
    </alternativeName>
    <alternativeName>
        <fullName evidence="4">tRNA-uridine isomerase I</fullName>
    </alternativeName>
</protein>
<dbReference type="NCBIfam" id="TIGR00071">
    <property type="entry name" value="hisT_truA"/>
    <property type="match status" value="1"/>
</dbReference>
<dbReference type="EMBL" id="JRPD02000005">
    <property type="protein sequence ID" value="TLE00797.1"/>
    <property type="molecule type" value="Genomic_DNA"/>
</dbReference>
<dbReference type="InterPro" id="IPR001406">
    <property type="entry name" value="PsdUridine_synth_TruA"/>
</dbReference>
<dbReference type="GO" id="GO:0160147">
    <property type="term" value="F:tRNA pseudouridine(38-40) synthase activity"/>
    <property type="evidence" value="ECO:0007669"/>
    <property type="project" value="UniProtKB-EC"/>
</dbReference>
<keyword evidence="12" id="KW-1185">Reference proteome</keyword>
<dbReference type="RefSeq" id="WP_052089487.1">
    <property type="nucleotide sequence ID" value="NZ_FZML01000003.1"/>
</dbReference>
<evidence type="ECO:0000256" key="5">
    <source>
        <dbReference type="PIRSR" id="PIRSR001430-1"/>
    </source>
</evidence>
<evidence type="ECO:0000256" key="1">
    <source>
        <dbReference type="ARBA" id="ARBA00009375"/>
    </source>
</evidence>
<evidence type="ECO:0000313" key="10">
    <source>
        <dbReference type="EMBL" id="TLE00797.1"/>
    </source>
</evidence>
<dbReference type="Proteomes" id="UP000255139">
    <property type="component" value="Unassembled WGS sequence"/>
</dbReference>
<evidence type="ECO:0000256" key="4">
    <source>
        <dbReference type="HAMAP-Rule" id="MF_00171"/>
    </source>
</evidence>
<keyword evidence="2 4" id="KW-0819">tRNA processing</keyword>
<evidence type="ECO:0000313" key="11">
    <source>
        <dbReference type="Proteomes" id="UP000029922"/>
    </source>
</evidence>
<reference evidence="9 12" key="2">
    <citation type="submission" date="2018-06" db="EMBL/GenBank/DDBJ databases">
        <authorList>
            <consortium name="Pathogen Informatics"/>
            <person name="Doyle S."/>
        </authorList>
    </citation>
    <scope>NUCLEOTIDE SEQUENCE [LARGE SCALE GENOMIC DNA]</scope>
    <source>
        <strain evidence="9 12">NCTC12714</strain>
    </source>
</reference>
<comment type="caution">
    <text evidence="4">Lacks conserved residue(s) required for the propagation of feature annotation.</text>
</comment>
<dbReference type="PANTHER" id="PTHR11142:SF0">
    <property type="entry name" value="TRNA PSEUDOURIDINE SYNTHASE-LIKE 1"/>
    <property type="match status" value="1"/>
</dbReference>
<dbReference type="Gene3D" id="3.30.70.580">
    <property type="entry name" value="Pseudouridine synthase I, catalytic domain, N-terminal subdomain"/>
    <property type="match status" value="1"/>
</dbReference>
<gene>
    <name evidence="4 9" type="primary">truA</name>
    <name evidence="10" type="ORF">LS73_003880</name>
    <name evidence="9" type="ORF">NCTC12714_01323</name>
</gene>
<comment type="function">
    <text evidence="4">Formation of pseudouridine at positions 38, 39 and 40 in the anticodon stem and loop of transfer RNAs.</text>
</comment>
<evidence type="ECO:0000313" key="12">
    <source>
        <dbReference type="Proteomes" id="UP000255139"/>
    </source>
</evidence>
<evidence type="ECO:0000256" key="3">
    <source>
        <dbReference type="ARBA" id="ARBA00023235"/>
    </source>
</evidence>
<dbReference type="CDD" id="cd02570">
    <property type="entry name" value="PseudoU_synth_EcTruA"/>
    <property type="match status" value="1"/>
</dbReference>
<dbReference type="EMBL" id="UGJE01000002">
    <property type="protein sequence ID" value="STQ86516.1"/>
    <property type="molecule type" value="Genomic_DNA"/>
</dbReference>
<evidence type="ECO:0000256" key="7">
    <source>
        <dbReference type="RuleBase" id="RU003792"/>
    </source>
</evidence>
<dbReference type="InterPro" id="IPR020094">
    <property type="entry name" value="TruA/RsuA/RluB/E/F_N"/>
</dbReference>
<organism evidence="9 12">
    <name type="scientific">Helicobacter muridarum</name>
    <dbReference type="NCBI Taxonomy" id="216"/>
    <lineage>
        <taxon>Bacteria</taxon>
        <taxon>Pseudomonadati</taxon>
        <taxon>Campylobacterota</taxon>
        <taxon>Epsilonproteobacteria</taxon>
        <taxon>Campylobacterales</taxon>
        <taxon>Helicobacteraceae</taxon>
        <taxon>Helicobacter</taxon>
    </lineage>
</organism>
<dbReference type="GO" id="GO:0003723">
    <property type="term" value="F:RNA binding"/>
    <property type="evidence" value="ECO:0007669"/>
    <property type="project" value="InterPro"/>
</dbReference>
<comment type="similarity">
    <text evidence="1 4 7">Belongs to the tRNA pseudouridine synthase TruA family.</text>
</comment>
<dbReference type="PANTHER" id="PTHR11142">
    <property type="entry name" value="PSEUDOURIDYLATE SYNTHASE"/>
    <property type="match status" value="1"/>
</dbReference>